<dbReference type="Pfam" id="PF08241">
    <property type="entry name" value="Methyltransf_11"/>
    <property type="match status" value="1"/>
</dbReference>
<dbReference type="PANTHER" id="PTHR43591">
    <property type="entry name" value="METHYLTRANSFERASE"/>
    <property type="match status" value="1"/>
</dbReference>
<gene>
    <name evidence="2" type="ORF">CEE37_14190</name>
</gene>
<evidence type="ECO:0000313" key="3">
    <source>
        <dbReference type="Proteomes" id="UP000319619"/>
    </source>
</evidence>
<evidence type="ECO:0000313" key="2">
    <source>
        <dbReference type="EMBL" id="TKJ37259.1"/>
    </source>
</evidence>
<dbReference type="InterPro" id="IPR029063">
    <property type="entry name" value="SAM-dependent_MTases_sf"/>
</dbReference>
<proteinExistence type="predicted"/>
<dbReference type="EMBL" id="NJBN01000013">
    <property type="protein sequence ID" value="TKJ37259.1"/>
    <property type="molecule type" value="Genomic_DNA"/>
</dbReference>
<name>A0A532UQQ0_UNCL8</name>
<sequence length="235" mass="27650">MYEITDKSSADTRRAYDTDEGVEHYSWDGLFKREEPVFSLIPENSKLLDIGCGAGRTTRYFHAQGHDVIGIDYAPNMIEKAKAIAPQIDYRVGDVMNLEFDDHSFEVVVFSFNGLDMLHPYENRLYALREIRRVVKPEGLFIFSSLNKFLPKGLNQIIRYLQVISKRRENAYMECNYPWGTITRFQTFPPGQVRELRQVGFEVIRVMPHPRHKWVKWPWLIGLLDDWTHYVCKIQ</sequence>
<comment type="caution">
    <text evidence="2">The sequence shown here is derived from an EMBL/GenBank/DDBJ whole genome shotgun (WGS) entry which is preliminary data.</text>
</comment>
<protein>
    <recommendedName>
        <fullName evidence="1">Methyltransferase type 11 domain-containing protein</fullName>
    </recommendedName>
</protein>
<feature type="domain" description="Methyltransferase type 11" evidence="1">
    <location>
        <begin position="48"/>
        <end position="143"/>
    </location>
</feature>
<evidence type="ECO:0000259" key="1">
    <source>
        <dbReference type="Pfam" id="PF08241"/>
    </source>
</evidence>
<organism evidence="2 3">
    <name type="scientific">candidate division LCP-89 bacterium B3_LCP</name>
    <dbReference type="NCBI Taxonomy" id="2012998"/>
    <lineage>
        <taxon>Bacteria</taxon>
        <taxon>Pseudomonadati</taxon>
        <taxon>Bacteria division LCP-89</taxon>
    </lineage>
</organism>
<dbReference type="InterPro" id="IPR013216">
    <property type="entry name" value="Methyltransf_11"/>
</dbReference>
<accession>A0A532UQQ0</accession>
<dbReference type="CDD" id="cd02440">
    <property type="entry name" value="AdoMet_MTases"/>
    <property type="match status" value="1"/>
</dbReference>
<dbReference type="Proteomes" id="UP000319619">
    <property type="component" value="Unassembled WGS sequence"/>
</dbReference>
<dbReference type="GO" id="GO:0008757">
    <property type="term" value="F:S-adenosylmethionine-dependent methyltransferase activity"/>
    <property type="evidence" value="ECO:0007669"/>
    <property type="project" value="InterPro"/>
</dbReference>
<dbReference type="AlphaFoldDB" id="A0A532UQQ0"/>
<dbReference type="SUPFAM" id="SSF53335">
    <property type="entry name" value="S-adenosyl-L-methionine-dependent methyltransferases"/>
    <property type="match status" value="1"/>
</dbReference>
<reference evidence="2 3" key="1">
    <citation type="submission" date="2017-06" db="EMBL/GenBank/DDBJ databases">
        <title>Novel microbial phyla capable of carbon fixation and sulfur reduction in deep-sea sediments.</title>
        <authorList>
            <person name="Huang J."/>
            <person name="Baker B."/>
            <person name="Wang Y."/>
        </authorList>
    </citation>
    <scope>NUCLEOTIDE SEQUENCE [LARGE SCALE GENOMIC DNA]</scope>
    <source>
        <strain evidence="2">B3_LCP</strain>
    </source>
</reference>
<dbReference type="Gene3D" id="3.40.50.150">
    <property type="entry name" value="Vaccinia Virus protein VP39"/>
    <property type="match status" value="1"/>
</dbReference>